<sequence>MTNKLEEFVNSIAVLDTETNGILETDEIIEFSISFPESLNDSIDNIMNYTNRYKPQKEVPAIASSVHFITNEDLESCGTYDSELPTIDALMGSRQYYVGHNVQFDRRMMRQCEDKYRSEPSQYLYKDNWICTLRLAKKLHAEDSDYDNMTLSYLWFKLGCYKGHRKVEAHSARDDVFMCYSVLIKLVEECISLGIIDPNNDIGSQIIQYCNTPIIYEKVTFGKHKGMDFSELPMDYLMWMITNSDILNTDKEDCDMDLVATFEYEYNRRTNAN</sequence>
<keyword evidence="6" id="KW-1185">Reference proteome</keyword>
<dbReference type="GO" id="GO:0008408">
    <property type="term" value="F:3'-5' exonuclease activity"/>
    <property type="evidence" value="ECO:0007669"/>
    <property type="project" value="TreeGrafter"/>
</dbReference>
<dbReference type="KEGG" id="vg:14012705"/>
<dbReference type="CDD" id="cd06127">
    <property type="entry name" value="DEDDh"/>
    <property type="match status" value="1"/>
</dbReference>
<dbReference type="PANTHER" id="PTHR30231">
    <property type="entry name" value="DNA POLYMERASE III SUBUNIT EPSILON"/>
    <property type="match status" value="1"/>
</dbReference>
<dbReference type="InterPro" id="IPR036397">
    <property type="entry name" value="RNaseH_sf"/>
</dbReference>
<evidence type="ECO:0000313" key="6">
    <source>
        <dbReference type="Proteomes" id="UP000007524"/>
    </source>
</evidence>
<dbReference type="SUPFAM" id="SSF53098">
    <property type="entry name" value="Ribonuclease H-like"/>
    <property type="match status" value="1"/>
</dbReference>
<dbReference type="RefSeq" id="YP_007007272.1">
    <property type="nucleotide sequence ID" value="NC_019526.1"/>
</dbReference>
<evidence type="ECO:0000256" key="2">
    <source>
        <dbReference type="ARBA" id="ARBA00022801"/>
    </source>
</evidence>
<dbReference type="OrthoDB" id="8944at10239"/>
<evidence type="ECO:0000256" key="1">
    <source>
        <dbReference type="ARBA" id="ARBA00022722"/>
    </source>
</evidence>
<name>H6X3S4_9CAUD</name>
<gene>
    <name evidence="5" type="ORF">RaK2_00117</name>
</gene>
<proteinExistence type="predicted"/>
<dbReference type="PANTHER" id="PTHR30231:SF4">
    <property type="entry name" value="PROTEIN NEN2"/>
    <property type="match status" value="1"/>
</dbReference>
<reference evidence="5 6" key="1">
    <citation type="journal article" date="2012" name="J. Virol.">
        <title>Genome of Klebsiella sp.-Infecting Bacteriophage vB_KleM_RaK2.</title>
        <authorList>
            <person name="Simoliunas E."/>
            <person name="Kaliniene L."/>
            <person name="Truncaite L."/>
            <person name="Klausa V."/>
            <person name="Zajanckauskaite A."/>
            <person name="Meskys R."/>
        </authorList>
    </citation>
    <scope>NUCLEOTIDE SEQUENCE [LARGE SCALE GENOMIC DNA]</scope>
</reference>
<keyword evidence="3 5" id="KW-0269">Exonuclease</keyword>
<dbReference type="Pfam" id="PF00929">
    <property type="entry name" value="RNase_T"/>
    <property type="match status" value="1"/>
</dbReference>
<dbReference type="Gene3D" id="3.30.420.10">
    <property type="entry name" value="Ribonuclease H-like superfamily/Ribonuclease H"/>
    <property type="match status" value="1"/>
</dbReference>
<dbReference type="InterPro" id="IPR012337">
    <property type="entry name" value="RNaseH-like_sf"/>
</dbReference>
<dbReference type="GeneID" id="14012705"/>
<evidence type="ECO:0000256" key="3">
    <source>
        <dbReference type="ARBA" id="ARBA00022839"/>
    </source>
</evidence>
<evidence type="ECO:0000259" key="4">
    <source>
        <dbReference type="SMART" id="SM00479"/>
    </source>
</evidence>
<dbReference type="SMART" id="SM00479">
    <property type="entry name" value="EXOIII"/>
    <property type="match status" value="1"/>
</dbReference>
<protein>
    <submittedName>
        <fullName evidence="5">Putative exonuclease</fullName>
    </submittedName>
</protein>
<evidence type="ECO:0000313" key="5">
    <source>
        <dbReference type="EMBL" id="AFA44390.1"/>
    </source>
</evidence>
<keyword evidence="2" id="KW-0378">Hydrolase</keyword>
<dbReference type="EMBL" id="JQ513383">
    <property type="protein sequence ID" value="AFA44390.1"/>
    <property type="molecule type" value="Genomic_DNA"/>
</dbReference>
<organism evidence="5 6">
    <name type="scientific">Klebsiella phage vB_KleM_RaK2</name>
    <dbReference type="NCBI Taxonomy" id="1147094"/>
    <lineage>
        <taxon>Viruses</taxon>
        <taxon>Duplodnaviria</taxon>
        <taxon>Heunggongvirae</taxon>
        <taxon>Uroviricota</taxon>
        <taxon>Caudoviricetes</taxon>
        <taxon>Alcyoneusvirus</taxon>
        <taxon>Alcyoneusvirus RaK2</taxon>
    </lineage>
</organism>
<dbReference type="Proteomes" id="UP000007524">
    <property type="component" value="Segment"/>
</dbReference>
<dbReference type="GO" id="GO:0003676">
    <property type="term" value="F:nucleic acid binding"/>
    <property type="evidence" value="ECO:0007669"/>
    <property type="project" value="InterPro"/>
</dbReference>
<accession>H6X3S4</accession>
<dbReference type="InterPro" id="IPR013520">
    <property type="entry name" value="Ribonucl_H"/>
</dbReference>
<keyword evidence="1" id="KW-0540">Nuclease</keyword>
<feature type="domain" description="Exonuclease" evidence="4">
    <location>
        <begin position="11"/>
        <end position="192"/>
    </location>
</feature>